<protein>
    <submittedName>
        <fullName evidence="1">Uncharacterized protein</fullName>
    </submittedName>
</protein>
<dbReference type="AlphaFoldDB" id="A0A975BVM2"/>
<accession>A0A975BVM2</accession>
<evidence type="ECO:0000313" key="1">
    <source>
        <dbReference type="EMBL" id="QTA91945.1"/>
    </source>
</evidence>
<reference evidence="1" key="1">
    <citation type="journal article" date="2021" name="Microb. Physiol.">
        <title>Proteogenomic Insights into the Physiology of Marine, Sulfate-Reducing, Filamentous Desulfonema limicola and Desulfonema magnum.</title>
        <authorList>
            <person name="Schnaars V."/>
            <person name="Wohlbrand L."/>
            <person name="Scheve S."/>
            <person name="Hinrichs C."/>
            <person name="Reinhardt R."/>
            <person name="Rabus R."/>
        </authorList>
    </citation>
    <scope>NUCLEOTIDE SEQUENCE</scope>
    <source>
        <strain evidence="1">4be13</strain>
    </source>
</reference>
<dbReference type="KEGG" id="dmm:dnm_080180"/>
<sequence>MTNCATGSDQENLIIGRQHPFSWLKRHNIRTFCFYSQFAF</sequence>
<organism evidence="1 2">
    <name type="scientific">Desulfonema magnum</name>
    <dbReference type="NCBI Taxonomy" id="45655"/>
    <lineage>
        <taxon>Bacteria</taxon>
        <taxon>Pseudomonadati</taxon>
        <taxon>Thermodesulfobacteriota</taxon>
        <taxon>Desulfobacteria</taxon>
        <taxon>Desulfobacterales</taxon>
        <taxon>Desulfococcaceae</taxon>
        <taxon>Desulfonema</taxon>
    </lineage>
</organism>
<dbReference type="EMBL" id="CP061800">
    <property type="protein sequence ID" value="QTA91945.1"/>
    <property type="molecule type" value="Genomic_DNA"/>
</dbReference>
<keyword evidence="2" id="KW-1185">Reference proteome</keyword>
<name>A0A975BVM2_9BACT</name>
<dbReference type="Proteomes" id="UP000663722">
    <property type="component" value="Chromosome"/>
</dbReference>
<gene>
    <name evidence="1" type="ORF">dnm_080180</name>
</gene>
<proteinExistence type="predicted"/>
<evidence type="ECO:0000313" key="2">
    <source>
        <dbReference type="Proteomes" id="UP000663722"/>
    </source>
</evidence>